<feature type="transmembrane region" description="Helical" evidence="7">
    <location>
        <begin position="209"/>
        <end position="231"/>
    </location>
</feature>
<evidence type="ECO:0000256" key="6">
    <source>
        <dbReference type="ARBA" id="ARBA00023136"/>
    </source>
</evidence>
<evidence type="ECO:0000256" key="1">
    <source>
        <dbReference type="ARBA" id="ARBA00004651"/>
    </source>
</evidence>
<keyword evidence="5 7" id="KW-1133">Transmembrane helix</keyword>
<evidence type="ECO:0000256" key="3">
    <source>
        <dbReference type="ARBA" id="ARBA00022475"/>
    </source>
</evidence>
<feature type="transmembrane region" description="Helical" evidence="7">
    <location>
        <begin position="177"/>
        <end position="197"/>
    </location>
</feature>
<gene>
    <name evidence="10" type="primary">wciG</name>
    <name evidence="9" type="ORF">SPC35C_0018</name>
    <name evidence="10" type="ORF">SPC42_0018</name>
</gene>
<dbReference type="GO" id="GO:0009246">
    <property type="term" value="P:enterobacterial common antigen biosynthetic process"/>
    <property type="evidence" value="ECO:0007669"/>
    <property type="project" value="TreeGrafter"/>
</dbReference>
<comment type="subcellular location">
    <subcellularLocation>
        <location evidence="1">Cell membrane</location>
        <topology evidence="1">Multi-pass membrane protein</topology>
    </subcellularLocation>
</comment>
<feature type="transmembrane region" description="Helical" evidence="7">
    <location>
        <begin position="143"/>
        <end position="165"/>
    </location>
</feature>
<dbReference type="EMBL" id="CR931715">
    <property type="protein sequence ID" value="CAI34527.1"/>
    <property type="molecule type" value="Genomic_DNA"/>
</dbReference>
<feature type="transmembrane region" description="Helical" evidence="7">
    <location>
        <begin position="268"/>
        <end position="287"/>
    </location>
</feature>
<feature type="transmembrane region" description="Helical" evidence="7">
    <location>
        <begin position="243"/>
        <end position="261"/>
    </location>
</feature>
<dbReference type="PANTHER" id="PTHR40074">
    <property type="entry name" value="O-ACETYLTRANSFERASE WECH"/>
    <property type="match status" value="1"/>
</dbReference>
<dbReference type="PANTHER" id="PTHR40074:SF2">
    <property type="entry name" value="O-ACETYLTRANSFERASE WECH"/>
    <property type="match status" value="1"/>
</dbReference>
<evidence type="ECO:0000256" key="2">
    <source>
        <dbReference type="ARBA" id="ARBA00007400"/>
    </source>
</evidence>
<evidence type="ECO:0000259" key="8">
    <source>
        <dbReference type="Pfam" id="PF01757"/>
    </source>
</evidence>
<dbReference type="InterPro" id="IPR002656">
    <property type="entry name" value="Acyl_transf_3_dom"/>
</dbReference>
<feature type="transmembrane region" description="Helical" evidence="7">
    <location>
        <begin position="299"/>
        <end position="321"/>
    </location>
</feature>
<dbReference type="RefSeq" id="WP_050125117.1">
    <property type="nucleotide sequence ID" value="NZ_CGXY01000015.1"/>
</dbReference>
<comment type="similarity">
    <text evidence="2">Belongs to the acyltransferase 3 family.</text>
</comment>
<dbReference type="Pfam" id="PF01757">
    <property type="entry name" value="Acyl_transf_3"/>
    <property type="match status" value="1"/>
</dbReference>
<feature type="transmembrane region" description="Helical" evidence="7">
    <location>
        <begin position="42"/>
        <end position="63"/>
    </location>
</feature>
<feature type="transmembrane region" description="Helical" evidence="7">
    <location>
        <begin position="75"/>
        <end position="93"/>
    </location>
</feature>
<proteinExistence type="inferred from homology"/>
<keyword evidence="10" id="KW-0808">Transferase</keyword>
<keyword evidence="6 7" id="KW-0472">Membrane</keyword>
<sequence>MRKNRNINLDLLKVLACVGVVLLHTTMGGFKETGSWNLLAYLYYLGTYSIPLFFMINGYLLLGKREITYLYILQKVKWILITVSSWSFIVWLFKRDFTTNPIKKIVGSLIQRGYFFQFWFFGALILIYLCLPILRQFLNSKRSYLYSLSLLMTIGLIFELSNILLQMPIQTYVIQTFRLWTWFFYYLLGGYIAQFTIEEIESRFKNWMKIVSILLLLISPIILFFIAKTIYHNLFAEYFYDTLFVKVSTLGIFLTILMLTLNENRRESIVSLSNQTMGVFIIHTYIMKVWEKVLGFNFVGAYLLFALFTLSVSFIIVGMLMKIPYFNRIVKL</sequence>
<dbReference type="GO" id="GO:0016413">
    <property type="term" value="F:O-acetyltransferase activity"/>
    <property type="evidence" value="ECO:0007669"/>
    <property type="project" value="TreeGrafter"/>
</dbReference>
<name>Q4JYU7_STREE</name>
<evidence type="ECO:0000313" key="10">
    <source>
        <dbReference type="EMBL" id="CAI34527.1"/>
    </source>
</evidence>
<evidence type="ECO:0000256" key="5">
    <source>
        <dbReference type="ARBA" id="ARBA00022989"/>
    </source>
</evidence>
<protein>
    <submittedName>
        <fullName evidence="10">Putative acetyl transferase</fullName>
    </submittedName>
</protein>
<keyword evidence="3" id="KW-1003">Cell membrane</keyword>
<feature type="transmembrane region" description="Helical" evidence="7">
    <location>
        <begin position="12"/>
        <end position="30"/>
    </location>
</feature>
<feature type="domain" description="Acyltransferase 3" evidence="8">
    <location>
        <begin position="7"/>
        <end position="317"/>
    </location>
</feature>
<dbReference type="AlphaFoldDB" id="Q4JYU7"/>
<dbReference type="GO" id="GO:0005886">
    <property type="term" value="C:plasma membrane"/>
    <property type="evidence" value="ECO:0007669"/>
    <property type="project" value="UniProtKB-SubCell"/>
</dbReference>
<evidence type="ECO:0000256" key="4">
    <source>
        <dbReference type="ARBA" id="ARBA00022692"/>
    </source>
</evidence>
<accession>Q4JYU7</accession>
<dbReference type="EMBL" id="CR931706">
    <property type="protein sequence ID" value="CAI34336.1"/>
    <property type="molecule type" value="Genomic_DNA"/>
</dbReference>
<evidence type="ECO:0000256" key="7">
    <source>
        <dbReference type="SAM" id="Phobius"/>
    </source>
</evidence>
<reference evidence="10" key="1">
    <citation type="journal article" date="2006" name="PLoS Genet.">
        <title>Genetic analysis of the capsular biosynthetic locus from all 90 pneumococcal serotypes.</title>
        <authorList>
            <person name="Bentley S.D."/>
            <person name="Aanensen D.M."/>
            <person name="Mavroidi A."/>
            <person name="Saunders D."/>
            <person name="Rabbinowitsch E."/>
            <person name="Collins M."/>
            <person name="Donohoe K."/>
            <person name="Harris D."/>
            <person name="Murphy L."/>
            <person name="Quail M.A."/>
            <person name="Samuel G."/>
            <person name="Skovsted I.C."/>
            <person name="Kaltoft M.S."/>
            <person name="Barrell B."/>
            <person name="Reeves P.R."/>
            <person name="Parkhill J."/>
            <person name="Spratt B.G."/>
        </authorList>
    </citation>
    <scope>NUCLEOTIDE SEQUENCE</scope>
    <source>
        <strain evidence="10">198/71</strain>
        <strain evidence="9">7765/43</strain>
    </source>
</reference>
<organism evidence="10">
    <name type="scientific">Streptococcus pneumoniae</name>
    <dbReference type="NCBI Taxonomy" id="1313"/>
    <lineage>
        <taxon>Bacteria</taxon>
        <taxon>Bacillati</taxon>
        <taxon>Bacillota</taxon>
        <taxon>Bacilli</taxon>
        <taxon>Lactobacillales</taxon>
        <taxon>Streptococcaceae</taxon>
        <taxon>Streptococcus</taxon>
    </lineage>
</organism>
<evidence type="ECO:0000313" key="9">
    <source>
        <dbReference type="EMBL" id="CAI34336.1"/>
    </source>
</evidence>
<feature type="transmembrane region" description="Helical" evidence="7">
    <location>
        <begin position="113"/>
        <end position="131"/>
    </location>
</feature>
<keyword evidence="4 7" id="KW-0812">Transmembrane</keyword>